<evidence type="ECO:0000313" key="3">
    <source>
        <dbReference type="Proteomes" id="UP000509636"/>
    </source>
</evidence>
<keyword evidence="2" id="KW-0449">Lipoprotein</keyword>
<feature type="chain" id="PRO_5028961754" evidence="1">
    <location>
        <begin position="22"/>
        <end position="209"/>
    </location>
</feature>
<keyword evidence="1" id="KW-0732">Signal</keyword>
<dbReference type="InterPro" id="IPR047903">
    <property type="entry name" value="NDxxF_lipo"/>
</dbReference>
<dbReference type="NCBIfam" id="NF033193">
    <property type="entry name" value="lipo_NDxxF"/>
    <property type="match status" value="1"/>
</dbReference>
<sequence length="209" mass="23799">MKKSMVISSFLTLLLMLSACAPNNDNNEDNHNQSNGVNAPKHAKNLTENDIFTSNKSHQKLTEDEMNKAIKKYLDVNSDILDNKYIMQSKIDRQSSGQTKITDKQAKKLSHLSNIAVKNDLHFKKYVENNTLPDGYKDNVNRIIKYFHALNSTIANVDESIEQLNYQPQNTINIVDVPTHYAGDVNGNQQNKIKSFLNKKDIKTNVFDK</sequence>
<feature type="signal peptide" evidence="1">
    <location>
        <begin position="1"/>
        <end position="21"/>
    </location>
</feature>
<dbReference type="Proteomes" id="UP000509636">
    <property type="component" value="Chromosome"/>
</dbReference>
<evidence type="ECO:0000313" key="2">
    <source>
        <dbReference type="EMBL" id="QKQ28977.1"/>
    </source>
</evidence>
<dbReference type="RefSeq" id="WP_049432903.1">
    <property type="nucleotide sequence ID" value="NZ_CP046301.1"/>
</dbReference>
<name>A0A6N0I2Z5_STAHO</name>
<gene>
    <name evidence="2" type="ORF">FOB69_05890</name>
</gene>
<accession>A0A6N0I2Z5</accession>
<dbReference type="AlphaFoldDB" id="A0A6N0I2Z5"/>
<dbReference type="PROSITE" id="PS51257">
    <property type="entry name" value="PROKAR_LIPOPROTEIN"/>
    <property type="match status" value="1"/>
</dbReference>
<organism evidence="2 3">
    <name type="scientific">Staphylococcus hominis</name>
    <dbReference type="NCBI Taxonomy" id="1290"/>
    <lineage>
        <taxon>Bacteria</taxon>
        <taxon>Bacillati</taxon>
        <taxon>Bacillota</taxon>
        <taxon>Bacilli</taxon>
        <taxon>Bacillales</taxon>
        <taxon>Staphylococcaceae</taxon>
        <taxon>Staphylococcus</taxon>
    </lineage>
</organism>
<protein>
    <submittedName>
        <fullName evidence="2">NDxxF motif lipoprotein</fullName>
    </submittedName>
</protein>
<proteinExistence type="predicted"/>
<evidence type="ECO:0000256" key="1">
    <source>
        <dbReference type="SAM" id="SignalP"/>
    </source>
</evidence>
<dbReference type="EMBL" id="CP054550">
    <property type="protein sequence ID" value="QKQ28977.1"/>
    <property type="molecule type" value="Genomic_DNA"/>
</dbReference>
<reference evidence="2 3" key="1">
    <citation type="submission" date="2019-09" db="EMBL/GenBank/DDBJ databases">
        <title>FDA dAtabase for Regulatory Grade micrObial Sequences (FDA-ARGOS): Supporting development and validation of Infectious Disease Dx tests.</title>
        <authorList>
            <person name="Sciortino C."/>
            <person name="Tallon L."/>
            <person name="Sadzewicz L."/>
            <person name="Vavikolanu K."/>
            <person name="Mehta A."/>
            <person name="Aluvathingal J."/>
            <person name="Nadendla S."/>
            <person name="Nandy P."/>
            <person name="Geyer C."/>
            <person name="Yan Y."/>
            <person name="Sichtig H."/>
        </authorList>
    </citation>
    <scope>NUCLEOTIDE SEQUENCE [LARGE SCALE GENOMIC DNA]</scope>
    <source>
        <strain evidence="2 3">FDAARGOS_661</strain>
    </source>
</reference>